<dbReference type="SUPFAM" id="SSF47473">
    <property type="entry name" value="EF-hand"/>
    <property type="match status" value="1"/>
</dbReference>
<evidence type="ECO:0000259" key="2">
    <source>
        <dbReference type="PROSITE" id="PS50222"/>
    </source>
</evidence>
<dbReference type="InterPro" id="IPR002048">
    <property type="entry name" value="EF_hand_dom"/>
</dbReference>
<evidence type="ECO:0000313" key="3">
    <source>
        <dbReference type="EMBL" id="QDU30921.1"/>
    </source>
</evidence>
<keyword evidence="1" id="KW-0732">Signal</keyword>
<dbReference type="OrthoDB" id="244732at2"/>
<dbReference type="InterPro" id="IPR018247">
    <property type="entry name" value="EF_Hand_1_Ca_BS"/>
</dbReference>
<dbReference type="InterPro" id="IPR002372">
    <property type="entry name" value="PQQ_rpt_dom"/>
</dbReference>
<dbReference type="Proteomes" id="UP000315017">
    <property type="component" value="Chromosome"/>
</dbReference>
<dbReference type="InterPro" id="IPR011992">
    <property type="entry name" value="EF-hand-dom_pair"/>
</dbReference>
<dbReference type="Gene3D" id="1.10.238.10">
    <property type="entry name" value="EF-hand"/>
    <property type="match status" value="1"/>
</dbReference>
<evidence type="ECO:0000313" key="4">
    <source>
        <dbReference type="Proteomes" id="UP000315017"/>
    </source>
</evidence>
<evidence type="ECO:0000256" key="1">
    <source>
        <dbReference type="SAM" id="SignalP"/>
    </source>
</evidence>
<dbReference type="Gene3D" id="2.130.10.10">
    <property type="entry name" value="YVTN repeat-like/Quinoprotein amine dehydrogenase"/>
    <property type="match status" value="2"/>
</dbReference>
<dbReference type="SMART" id="SM00564">
    <property type="entry name" value="PQQ"/>
    <property type="match status" value="5"/>
</dbReference>
<dbReference type="RefSeq" id="WP_145097214.1">
    <property type="nucleotide sequence ID" value="NZ_CP036274.1"/>
</dbReference>
<gene>
    <name evidence="3" type="ORF">ETAA8_60740</name>
</gene>
<proteinExistence type="predicted"/>
<feature type="signal peptide" evidence="1">
    <location>
        <begin position="1"/>
        <end position="24"/>
    </location>
</feature>
<protein>
    <submittedName>
        <fullName evidence="3">Outer membrane biogenesis protein BamB</fullName>
    </submittedName>
</protein>
<keyword evidence="4" id="KW-1185">Reference proteome</keyword>
<dbReference type="InterPro" id="IPR015943">
    <property type="entry name" value="WD40/YVTN_repeat-like_dom_sf"/>
</dbReference>
<feature type="domain" description="EF-hand" evidence="2">
    <location>
        <begin position="309"/>
        <end position="344"/>
    </location>
</feature>
<dbReference type="KEGG" id="aagg:ETAA8_60740"/>
<dbReference type="Pfam" id="PF13360">
    <property type="entry name" value="PQQ_2"/>
    <property type="match status" value="2"/>
</dbReference>
<dbReference type="EMBL" id="CP036274">
    <property type="protein sequence ID" value="QDU30921.1"/>
    <property type="molecule type" value="Genomic_DNA"/>
</dbReference>
<feature type="chain" id="PRO_5021973239" evidence="1">
    <location>
        <begin position="25"/>
        <end position="482"/>
    </location>
</feature>
<sequence precursor="true">MKSRSLSVPSLLIALGVGLSPWMAQIQAEDWPQFRGTNSAGVAPLGTSLPAEIGPEKNVLWKAALPPGHSSPIVVKNKIFVTGVRDKKQLLTMALDRSTGQIIWEQEAPHEELEKIHSIGSFAQSTPAADDERVVSFFGSSGLYCYDHAGKLLWKKAMGPFNNDFGAGSSPIIVGDRVILCQDHDQGSFLAAYDKRTGEQLWHVDRGIDFSRNWCTPVVWNVDGKSQIVLAGTLKVVGYDLETGKTIWTVRGVSRVVCMTPVIGDDQHLYVAGWSAGGDPGERIALDAFDKVAPEYDQDKNGTFEEAELPKGALRQRFTQCDRDKDGKVTRAEYDEFRMLFDQSQNVVLAIAPGGQGDISESHVRWRFSRYVPFCASPLYYQGRVFTVKDGGILTCLDAKTGEPKRTARVSGTGDYFCSPVAGDGKVYLLSQEGKLTVASAEDQWKTLGTGDFGEEAYATPAIADSKLYIRTAGHLYCFGNK</sequence>
<dbReference type="AlphaFoldDB" id="A0A517YL21"/>
<name>A0A517YL21_9BACT</name>
<dbReference type="InterPro" id="IPR018391">
    <property type="entry name" value="PQQ_b-propeller_rpt"/>
</dbReference>
<dbReference type="PROSITE" id="PS50222">
    <property type="entry name" value="EF_HAND_2"/>
    <property type="match status" value="1"/>
</dbReference>
<accession>A0A517YL21</accession>
<dbReference type="PROSITE" id="PS00018">
    <property type="entry name" value="EF_HAND_1"/>
    <property type="match status" value="1"/>
</dbReference>
<dbReference type="GO" id="GO:0005509">
    <property type="term" value="F:calcium ion binding"/>
    <property type="evidence" value="ECO:0007669"/>
    <property type="project" value="InterPro"/>
</dbReference>
<dbReference type="SUPFAM" id="SSF50998">
    <property type="entry name" value="Quinoprotein alcohol dehydrogenase-like"/>
    <property type="match status" value="2"/>
</dbReference>
<reference evidence="3 4" key="1">
    <citation type="submission" date="2019-02" db="EMBL/GenBank/DDBJ databases">
        <title>Deep-cultivation of Planctomycetes and their phenomic and genomic characterization uncovers novel biology.</title>
        <authorList>
            <person name="Wiegand S."/>
            <person name="Jogler M."/>
            <person name="Boedeker C."/>
            <person name="Pinto D."/>
            <person name="Vollmers J."/>
            <person name="Rivas-Marin E."/>
            <person name="Kohn T."/>
            <person name="Peeters S.H."/>
            <person name="Heuer A."/>
            <person name="Rast P."/>
            <person name="Oberbeckmann S."/>
            <person name="Bunk B."/>
            <person name="Jeske O."/>
            <person name="Meyerdierks A."/>
            <person name="Storesund J.E."/>
            <person name="Kallscheuer N."/>
            <person name="Luecker S."/>
            <person name="Lage O.M."/>
            <person name="Pohl T."/>
            <person name="Merkel B.J."/>
            <person name="Hornburger P."/>
            <person name="Mueller R.-W."/>
            <person name="Bruemmer F."/>
            <person name="Labrenz M."/>
            <person name="Spormann A.M."/>
            <person name="Op den Camp H."/>
            <person name="Overmann J."/>
            <person name="Amann R."/>
            <person name="Jetten M.S.M."/>
            <person name="Mascher T."/>
            <person name="Medema M.H."/>
            <person name="Devos D.P."/>
            <person name="Kaster A.-K."/>
            <person name="Ovreas L."/>
            <person name="Rohde M."/>
            <person name="Galperin M.Y."/>
            <person name="Jogler C."/>
        </authorList>
    </citation>
    <scope>NUCLEOTIDE SEQUENCE [LARGE SCALE GENOMIC DNA]</scope>
    <source>
        <strain evidence="3 4">ETA_A8</strain>
    </source>
</reference>
<dbReference type="InterPro" id="IPR011047">
    <property type="entry name" value="Quinoprotein_ADH-like_sf"/>
</dbReference>
<organism evidence="3 4">
    <name type="scientific">Anatilimnocola aggregata</name>
    <dbReference type="NCBI Taxonomy" id="2528021"/>
    <lineage>
        <taxon>Bacteria</taxon>
        <taxon>Pseudomonadati</taxon>
        <taxon>Planctomycetota</taxon>
        <taxon>Planctomycetia</taxon>
        <taxon>Pirellulales</taxon>
        <taxon>Pirellulaceae</taxon>
        <taxon>Anatilimnocola</taxon>
    </lineage>
</organism>
<dbReference type="PANTHER" id="PTHR34512:SF30">
    <property type="entry name" value="OUTER MEMBRANE PROTEIN ASSEMBLY FACTOR BAMB"/>
    <property type="match status" value="1"/>
</dbReference>
<dbReference type="PANTHER" id="PTHR34512">
    <property type="entry name" value="CELL SURFACE PROTEIN"/>
    <property type="match status" value="1"/>
</dbReference>